<reference evidence="1" key="1">
    <citation type="submission" date="2023-04" db="EMBL/GenBank/DDBJ databases">
        <title>Ambrosiozyma monospora NBRC 10751.</title>
        <authorList>
            <person name="Ichikawa N."/>
            <person name="Sato H."/>
            <person name="Tonouchi N."/>
        </authorList>
    </citation>
    <scope>NUCLEOTIDE SEQUENCE</scope>
    <source>
        <strain evidence="1">NBRC 10751</strain>
    </source>
</reference>
<accession>A0ACB5T649</accession>
<dbReference type="EMBL" id="BSXS01004090">
    <property type="protein sequence ID" value="GME82445.1"/>
    <property type="molecule type" value="Genomic_DNA"/>
</dbReference>
<protein>
    <submittedName>
        <fullName evidence="1">Unnamed protein product</fullName>
    </submittedName>
</protein>
<evidence type="ECO:0000313" key="1">
    <source>
        <dbReference type="EMBL" id="GME82445.1"/>
    </source>
</evidence>
<evidence type="ECO:0000313" key="2">
    <source>
        <dbReference type="Proteomes" id="UP001165064"/>
    </source>
</evidence>
<name>A0ACB5T649_AMBMO</name>
<proteinExistence type="predicted"/>
<organism evidence="1 2">
    <name type="scientific">Ambrosiozyma monospora</name>
    <name type="common">Yeast</name>
    <name type="synonym">Endomycopsis monosporus</name>
    <dbReference type="NCBI Taxonomy" id="43982"/>
    <lineage>
        <taxon>Eukaryota</taxon>
        <taxon>Fungi</taxon>
        <taxon>Dikarya</taxon>
        <taxon>Ascomycota</taxon>
        <taxon>Saccharomycotina</taxon>
        <taxon>Pichiomycetes</taxon>
        <taxon>Pichiales</taxon>
        <taxon>Pichiaceae</taxon>
        <taxon>Ambrosiozyma</taxon>
    </lineage>
</organism>
<comment type="caution">
    <text evidence="1">The sequence shown here is derived from an EMBL/GenBank/DDBJ whole genome shotgun (WGS) entry which is preliminary data.</text>
</comment>
<dbReference type="Proteomes" id="UP001165064">
    <property type="component" value="Unassembled WGS sequence"/>
</dbReference>
<gene>
    <name evidence="1" type="ORF">Amon02_000552600</name>
</gene>
<sequence length="291" mass="32542">MTRQYIDNKHLNVFVSTRRTPGSTNICNLWTEEVTYETELTFPTLMNVAEIKESSTIRISPIRNAIKSLLEKNSELRGLEFWIKHNLKEGIDPKSISSTAVFGNLSRALAGTVDSPVNGGVGQYRAFFTASSTEPDYKENVAFLKSCFSDLIILLDKLLKLHQILLPSNLAPQHSAMVELFAKNFRDEITELRLDIGATLDLNTFVDKLVKVNIRTRRDRQNAADSELDYLLNVSGSRDTRSDDTSSFNGSLSNDSFFSGGSNFKRASSLGTSFLSSSFATNKRTVLNYRV</sequence>
<keyword evidence="2" id="KW-1185">Reference proteome</keyword>